<accession>A0A5N4DZ52</accession>
<keyword evidence="7" id="KW-0472">Membrane</keyword>
<dbReference type="STRING" id="9838.ENSCDRP00005011889"/>
<dbReference type="Proteomes" id="UP000299084">
    <property type="component" value="Unassembled WGS sequence"/>
</dbReference>
<dbReference type="CDD" id="cd11304">
    <property type="entry name" value="Cadherin_repeat"/>
    <property type="match status" value="2"/>
</dbReference>
<keyword evidence="6" id="KW-1133">Transmembrane helix</keyword>
<name>A0A5N4DZ52_CAMDR</name>
<protein>
    <submittedName>
        <fullName evidence="11">Cadherin-related family member 3</fullName>
    </submittedName>
</protein>
<dbReference type="GO" id="GO:0005911">
    <property type="term" value="C:cell-cell junction"/>
    <property type="evidence" value="ECO:0007669"/>
    <property type="project" value="TreeGrafter"/>
</dbReference>
<feature type="domain" description="Cadherin" evidence="10">
    <location>
        <begin position="1"/>
        <end position="65"/>
    </location>
</feature>
<gene>
    <name evidence="11" type="ORF">Cadr_000007807</name>
</gene>
<evidence type="ECO:0000313" key="11">
    <source>
        <dbReference type="EMBL" id="KAB1276468.1"/>
    </source>
</evidence>
<organism evidence="11 12">
    <name type="scientific">Camelus dromedarius</name>
    <name type="common">Dromedary</name>
    <name type="synonym">Arabian camel</name>
    <dbReference type="NCBI Taxonomy" id="9838"/>
    <lineage>
        <taxon>Eukaryota</taxon>
        <taxon>Metazoa</taxon>
        <taxon>Chordata</taxon>
        <taxon>Craniata</taxon>
        <taxon>Vertebrata</taxon>
        <taxon>Euteleostomi</taxon>
        <taxon>Mammalia</taxon>
        <taxon>Eutheria</taxon>
        <taxon>Laurasiatheria</taxon>
        <taxon>Artiodactyla</taxon>
        <taxon>Tylopoda</taxon>
        <taxon>Camelidae</taxon>
        <taxon>Camelus</taxon>
    </lineage>
</organism>
<sequence>YFLISPSNSFRVSANGTLSSTTEFDFEAGHSSYHLIVEVRDSQGLQASTALQVNIVNINDEIPRFTSPTRVYTIPEELGPGTIVANVTAEDPDDKGTGTIQVACRLDRDAGKLRQNPAISLEVLVKDRPFGGQENRKQITFIVEDINDNPAMCTKFTFSIMVPERAAKGTLLLDLNKFCFDEDSEAPNNQFNFTTPSGVGSRGRFLQDPAGSGKIVVS</sequence>
<dbReference type="InterPro" id="IPR002126">
    <property type="entry name" value="Cadherin-like_dom"/>
</dbReference>
<keyword evidence="4 8" id="KW-0106">Calcium</keyword>
<comment type="caution">
    <text evidence="11">The sequence shown here is derived from an EMBL/GenBank/DDBJ whole genome shotgun (WGS) entry which is preliminary data.</text>
</comment>
<evidence type="ECO:0000256" key="4">
    <source>
        <dbReference type="ARBA" id="ARBA00022837"/>
    </source>
</evidence>
<evidence type="ECO:0000256" key="7">
    <source>
        <dbReference type="ARBA" id="ARBA00023136"/>
    </source>
</evidence>
<dbReference type="GO" id="GO:0007156">
    <property type="term" value="P:homophilic cell adhesion via plasma membrane adhesion molecules"/>
    <property type="evidence" value="ECO:0007669"/>
    <property type="project" value="InterPro"/>
</dbReference>
<proteinExistence type="predicted"/>
<dbReference type="InterPro" id="IPR015919">
    <property type="entry name" value="Cadherin-like_sf"/>
</dbReference>
<dbReference type="PROSITE" id="PS50268">
    <property type="entry name" value="CADHERIN_2"/>
    <property type="match status" value="2"/>
</dbReference>
<evidence type="ECO:0000256" key="3">
    <source>
        <dbReference type="ARBA" id="ARBA00022737"/>
    </source>
</evidence>
<feature type="region of interest" description="Disordered" evidence="9">
    <location>
        <begin position="197"/>
        <end position="218"/>
    </location>
</feature>
<keyword evidence="3" id="KW-0677">Repeat</keyword>
<evidence type="ECO:0000256" key="2">
    <source>
        <dbReference type="ARBA" id="ARBA00022692"/>
    </source>
</evidence>
<evidence type="ECO:0000256" key="8">
    <source>
        <dbReference type="PROSITE-ProRule" id="PRU00043"/>
    </source>
</evidence>
<comment type="subcellular location">
    <subcellularLocation>
        <location evidence="1">Membrane</location>
    </subcellularLocation>
</comment>
<dbReference type="SUPFAM" id="SSF49313">
    <property type="entry name" value="Cadherin-like"/>
    <property type="match status" value="2"/>
</dbReference>
<dbReference type="Gene3D" id="2.60.40.60">
    <property type="entry name" value="Cadherins"/>
    <property type="match status" value="2"/>
</dbReference>
<evidence type="ECO:0000256" key="5">
    <source>
        <dbReference type="ARBA" id="ARBA00022889"/>
    </source>
</evidence>
<dbReference type="AlphaFoldDB" id="A0A5N4DZ52"/>
<dbReference type="PANTHER" id="PTHR24025">
    <property type="entry name" value="DESMOGLEIN FAMILY MEMBER"/>
    <property type="match status" value="1"/>
</dbReference>
<dbReference type="SMART" id="SM00112">
    <property type="entry name" value="CA"/>
    <property type="match status" value="2"/>
</dbReference>
<evidence type="ECO:0000256" key="6">
    <source>
        <dbReference type="ARBA" id="ARBA00022989"/>
    </source>
</evidence>
<dbReference type="PANTHER" id="PTHR24025:SF30">
    <property type="entry name" value="CADHERIN DOMAIN-CONTAINING PROTEIN"/>
    <property type="match status" value="1"/>
</dbReference>
<feature type="domain" description="Cadherin" evidence="10">
    <location>
        <begin position="91"/>
        <end position="152"/>
    </location>
</feature>
<evidence type="ECO:0000259" key="10">
    <source>
        <dbReference type="PROSITE" id="PS50268"/>
    </source>
</evidence>
<feature type="non-terminal residue" evidence="11">
    <location>
        <position position="1"/>
    </location>
</feature>
<keyword evidence="12" id="KW-1185">Reference proteome</keyword>
<dbReference type="GO" id="GO:0016020">
    <property type="term" value="C:membrane"/>
    <property type="evidence" value="ECO:0007669"/>
    <property type="project" value="UniProtKB-SubCell"/>
</dbReference>
<dbReference type="InterPro" id="IPR050971">
    <property type="entry name" value="Cadherin-domain_protein"/>
</dbReference>
<evidence type="ECO:0000256" key="9">
    <source>
        <dbReference type="SAM" id="MobiDB-lite"/>
    </source>
</evidence>
<dbReference type="PRINTS" id="PR00205">
    <property type="entry name" value="CADHERIN"/>
</dbReference>
<dbReference type="GO" id="GO:0005509">
    <property type="term" value="F:calcium ion binding"/>
    <property type="evidence" value="ECO:0007669"/>
    <property type="project" value="UniProtKB-UniRule"/>
</dbReference>
<dbReference type="EMBL" id="JWIN03000007">
    <property type="protein sequence ID" value="KAB1276468.1"/>
    <property type="molecule type" value="Genomic_DNA"/>
</dbReference>
<reference evidence="11 12" key="1">
    <citation type="journal article" date="2019" name="Mol. Ecol. Resour.">
        <title>Improving Illumina assemblies with Hi-C and long reads: an example with the North African dromedary.</title>
        <authorList>
            <person name="Elbers J.P."/>
            <person name="Rogers M.F."/>
            <person name="Perelman P.L."/>
            <person name="Proskuryakova A.A."/>
            <person name="Serdyukova N.A."/>
            <person name="Johnson W.E."/>
            <person name="Horin P."/>
            <person name="Corander J."/>
            <person name="Murphy D."/>
            <person name="Burger P.A."/>
        </authorList>
    </citation>
    <scope>NUCLEOTIDE SEQUENCE [LARGE SCALE GENOMIC DNA]</scope>
    <source>
        <strain evidence="11">Drom800</strain>
        <tissue evidence="11">Blood</tissue>
    </source>
</reference>
<evidence type="ECO:0000313" key="12">
    <source>
        <dbReference type="Proteomes" id="UP000299084"/>
    </source>
</evidence>
<evidence type="ECO:0000256" key="1">
    <source>
        <dbReference type="ARBA" id="ARBA00004370"/>
    </source>
</evidence>
<keyword evidence="2" id="KW-0812">Transmembrane</keyword>
<keyword evidence="5" id="KW-0130">Cell adhesion</keyword>